<feature type="domain" description="ABC3 transporter permease C-terminal" evidence="12">
    <location>
        <begin position="183"/>
        <end position="303"/>
    </location>
</feature>
<feature type="transmembrane region" description="Helical" evidence="11">
    <location>
        <begin position="21"/>
        <end position="46"/>
    </location>
</feature>
<dbReference type="PANTHER" id="PTHR47755">
    <property type="entry name" value="CELL DIVISION PROTEIN FTSX"/>
    <property type="match status" value="1"/>
</dbReference>
<evidence type="ECO:0000256" key="1">
    <source>
        <dbReference type="ARBA" id="ARBA00004651"/>
    </source>
</evidence>
<dbReference type="Gene3D" id="3.30.70.3040">
    <property type="match status" value="1"/>
</dbReference>
<dbReference type="RefSeq" id="WP_060536496.1">
    <property type="nucleotide sequence ID" value="NZ_CP013023.1"/>
</dbReference>
<feature type="transmembrane region" description="Helical" evidence="11">
    <location>
        <begin position="276"/>
        <end position="295"/>
    </location>
</feature>
<dbReference type="NCBIfam" id="NF038347">
    <property type="entry name" value="FtsX_Gpos"/>
    <property type="match status" value="1"/>
</dbReference>
<dbReference type="GO" id="GO:0051301">
    <property type="term" value="P:cell division"/>
    <property type="evidence" value="ECO:0007669"/>
    <property type="project" value="UniProtKB-KW"/>
</dbReference>
<keyword evidence="4 10" id="KW-1003">Cell membrane</keyword>
<evidence type="ECO:0000256" key="7">
    <source>
        <dbReference type="ARBA" id="ARBA00022989"/>
    </source>
</evidence>
<keyword evidence="7 11" id="KW-1133">Transmembrane helix</keyword>
<evidence type="ECO:0000256" key="2">
    <source>
        <dbReference type="ARBA" id="ARBA00007379"/>
    </source>
</evidence>
<evidence type="ECO:0000256" key="6">
    <source>
        <dbReference type="ARBA" id="ARBA00022692"/>
    </source>
</evidence>
<dbReference type="Pfam" id="PF02687">
    <property type="entry name" value="FtsX"/>
    <property type="match status" value="1"/>
</dbReference>
<dbReference type="STRING" id="1616788.AR543_22345"/>
<keyword evidence="8 10" id="KW-0472">Membrane</keyword>
<comment type="function">
    <text evidence="10">Part of the ABC transporter FtsEX involved in asymmetric cellular division facilitating the initiation of sporulation.</text>
</comment>
<proteinExistence type="inferred from homology"/>
<keyword evidence="5 10" id="KW-0132">Cell division</keyword>
<dbReference type="PANTHER" id="PTHR47755:SF1">
    <property type="entry name" value="CELL DIVISION PROTEIN FTSX"/>
    <property type="match status" value="1"/>
</dbReference>
<evidence type="ECO:0000256" key="5">
    <source>
        <dbReference type="ARBA" id="ARBA00022618"/>
    </source>
</evidence>
<evidence type="ECO:0000313" key="15">
    <source>
        <dbReference type="Proteomes" id="UP000078148"/>
    </source>
</evidence>
<dbReference type="Pfam" id="PF18075">
    <property type="entry name" value="FtsX_ECD"/>
    <property type="match status" value="1"/>
</dbReference>
<feature type="transmembrane region" description="Helical" evidence="11">
    <location>
        <begin position="226"/>
        <end position="251"/>
    </location>
</feature>
<dbReference type="InterPro" id="IPR004513">
    <property type="entry name" value="FtsX"/>
</dbReference>
<reference evidence="14 15" key="2">
    <citation type="journal article" date="2016" name="Int. J. Syst. Evol. Microbiol.">
        <title>Paenibacillus bovis sp. nov., isolated from raw yak (Bos grunniens) milk.</title>
        <authorList>
            <person name="Gao C."/>
            <person name="Han J."/>
            <person name="Liu Z."/>
            <person name="Xu X."/>
            <person name="Hang F."/>
            <person name="Wu Z."/>
        </authorList>
    </citation>
    <scope>NUCLEOTIDE SEQUENCE [LARGE SCALE GENOMIC DNA]</scope>
    <source>
        <strain evidence="14 15">BD3526</strain>
    </source>
</reference>
<evidence type="ECO:0000259" key="13">
    <source>
        <dbReference type="Pfam" id="PF18075"/>
    </source>
</evidence>
<evidence type="ECO:0000256" key="9">
    <source>
        <dbReference type="ARBA" id="ARBA00023306"/>
    </source>
</evidence>
<keyword evidence="15" id="KW-1185">Reference proteome</keyword>
<reference evidence="15" key="1">
    <citation type="submission" date="2015-10" db="EMBL/GenBank/DDBJ databases">
        <title>Genome of Paenibacillus bovis sp. nov.</title>
        <authorList>
            <person name="Wu Z."/>
            <person name="Gao C."/>
            <person name="Liu Z."/>
            <person name="Zheng H."/>
        </authorList>
    </citation>
    <scope>NUCLEOTIDE SEQUENCE [LARGE SCALE GENOMIC DNA]</scope>
    <source>
        <strain evidence="15">BD3526</strain>
    </source>
</reference>
<keyword evidence="9 10" id="KW-0131">Cell cycle</keyword>
<evidence type="ECO:0000256" key="10">
    <source>
        <dbReference type="PIRNR" id="PIRNR003097"/>
    </source>
</evidence>
<evidence type="ECO:0000256" key="3">
    <source>
        <dbReference type="ARBA" id="ARBA00021907"/>
    </source>
</evidence>
<feature type="transmembrane region" description="Helical" evidence="11">
    <location>
        <begin position="180"/>
        <end position="205"/>
    </location>
</feature>
<comment type="subcellular location">
    <subcellularLocation>
        <location evidence="1">Cell membrane</location>
        <topology evidence="1">Multi-pass membrane protein</topology>
    </subcellularLocation>
</comment>
<evidence type="ECO:0000313" key="14">
    <source>
        <dbReference type="EMBL" id="ANF98457.1"/>
    </source>
</evidence>
<dbReference type="InterPro" id="IPR058204">
    <property type="entry name" value="FtsX_firmicutes-type"/>
</dbReference>
<dbReference type="AlphaFoldDB" id="A0A172ZMK0"/>
<dbReference type="OrthoDB" id="9812531at2"/>
<keyword evidence="6 11" id="KW-0812">Transmembrane</keyword>
<evidence type="ECO:0000256" key="8">
    <source>
        <dbReference type="ARBA" id="ARBA00023136"/>
    </source>
</evidence>
<dbReference type="InterPro" id="IPR003838">
    <property type="entry name" value="ABC3_permease_C"/>
</dbReference>
<comment type="similarity">
    <text evidence="2 10">Belongs to the ABC-4 integral membrane protein family. FtsX subfamily.</text>
</comment>
<organism evidence="14 15">
    <name type="scientific">Paenibacillus bovis</name>
    <dbReference type="NCBI Taxonomy" id="1616788"/>
    <lineage>
        <taxon>Bacteria</taxon>
        <taxon>Bacillati</taxon>
        <taxon>Bacillota</taxon>
        <taxon>Bacilli</taxon>
        <taxon>Bacillales</taxon>
        <taxon>Paenibacillaceae</taxon>
        <taxon>Paenibacillus</taxon>
    </lineage>
</organism>
<dbReference type="PIRSF" id="PIRSF003097">
    <property type="entry name" value="FtsX"/>
    <property type="match status" value="1"/>
</dbReference>
<dbReference type="EMBL" id="CP013023">
    <property type="protein sequence ID" value="ANF98457.1"/>
    <property type="molecule type" value="Genomic_DNA"/>
</dbReference>
<dbReference type="InterPro" id="IPR040690">
    <property type="entry name" value="FtsX_ECD"/>
</dbReference>
<sequence>MNFSTFLRHMREGFRSVFRNGWMSIASITSIIVSLFILGVFILLVFNVNNLADQADSQVEVNVFLELNVNQDLREQLQDEISKMPEVSNIRYIPKDKGLEELRENLGEGGESFLEGYAKDNNPLPDAFRVQVIEATTVPFVAQKIEALNTEHVEKPILKVRYGGETVQTLFKVTALIRNIGLILVAALALMAMFLIANTIRVTILARRREISIMKLVGATNQFIRWPFFIEGALLGGIGSIVTIIILFVGYHQLVVASVTSLSMASMVTLIPLQQIWLWLGGLLLALGIVIGVWGSTVSIRRFLKV</sequence>
<accession>A0A172ZMK0</accession>
<feature type="domain" description="FtsX extracellular" evidence="13">
    <location>
        <begin position="59"/>
        <end position="149"/>
    </location>
</feature>
<evidence type="ECO:0000259" key="12">
    <source>
        <dbReference type="Pfam" id="PF02687"/>
    </source>
</evidence>
<name>A0A172ZMK0_9BACL</name>
<gene>
    <name evidence="14" type="ORF">AR543_22345</name>
</gene>
<evidence type="ECO:0000256" key="11">
    <source>
        <dbReference type="SAM" id="Phobius"/>
    </source>
</evidence>
<evidence type="ECO:0000256" key="4">
    <source>
        <dbReference type="ARBA" id="ARBA00022475"/>
    </source>
</evidence>
<dbReference type="Proteomes" id="UP000078148">
    <property type="component" value="Chromosome"/>
</dbReference>
<dbReference type="KEGG" id="pbv:AR543_22345"/>
<protein>
    <recommendedName>
        <fullName evidence="3 10">Cell division protein FtsX</fullName>
    </recommendedName>
</protein>
<dbReference type="GO" id="GO:0005886">
    <property type="term" value="C:plasma membrane"/>
    <property type="evidence" value="ECO:0007669"/>
    <property type="project" value="UniProtKB-SubCell"/>
</dbReference>